<dbReference type="EMBL" id="UOGD01000339">
    <property type="protein sequence ID" value="VAX26447.1"/>
    <property type="molecule type" value="Genomic_DNA"/>
</dbReference>
<sequence length="726" mass="83903">MKSLKSLNDAQLEAVKYNSGPHLIVAGAGSGKTKVLTHKIAYLIENNFDPSTILALTFTNKAANEMKERIQAMIGVTKAKRLWMGTFHSTFARILRAEADKLNYRPNFSIYDKEDSVSLTSNILQELNLSIDDKSATAIHHQISSLKNKMILSGEYAKHIAKTSSEKKFAQVYLEYDKRLFENNSMDFDDLLLKPIALFNNHQRILQKYKKQFKYILIDEFQDTNKAQYEIIKMLATGRIKVCAVGDDAQSIYGWRGAELENMLHFEKDFNKTKVFRLEQNYRSTKTILKASDSVIANNPGQIPKTLWTENEEGEKLSIMRCTDEKDEAYRISKQIKKEITSKKLSLNDIAILYRINSQSRALEEALRREKIPYKIIGGVEFYKRKEVKDIIGYLRVLANQNDEESLLRIMNYPQRGIGNTSISKMIAFSRKLNLSLFTTMSRVFEVIEVKERIQKNVKQFKLLLDKYIELKNKLSLTELTSALIDELGILKMYKDENSVESRQRYDNVQELLASIADFQKSNSKATIDEFLAEVSLIAGIDQYDESNNYVTLMTIHSAKGLEFPLIFITGCEEDIFPLNPKFDSDSRTEEERRLFYVALTRAKQKIYLTYARSRYRFGEVAYQSRSRFLDELDPETVHEMNAGNERRGSSRRRRSYYDELYQESYDDFDQENRSFRVGSRVNHEKFGTGKILAINGVGDNQRISVAFDEFGTKHLLIKFAKLTLV</sequence>
<dbReference type="GO" id="GO:0043138">
    <property type="term" value="F:3'-5' DNA helicase activity"/>
    <property type="evidence" value="ECO:0007669"/>
    <property type="project" value="UniProtKB-EC"/>
</dbReference>
<feature type="domain" description="UvrD-like helicase C-terminal" evidence="12">
    <location>
        <begin position="286"/>
        <end position="561"/>
    </location>
</feature>
<dbReference type="Gene3D" id="3.40.50.300">
    <property type="entry name" value="P-loop containing nucleotide triphosphate hydrolases"/>
    <property type="match status" value="2"/>
</dbReference>
<evidence type="ECO:0000256" key="8">
    <source>
        <dbReference type="ARBA" id="ARBA00034617"/>
    </source>
</evidence>
<evidence type="ECO:0000256" key="9">
    <source>
        <dbReference type="ARBA" id="ARBA00034808"/>
    </source>
</evidence>
<dbReference type="GO" id="GO:0005524">
    <property type="term" value="F:ATP binding"/>
    <property type="evidence" value="ECO:0007669"/>
    <property type="project" value="UniProtKB-KW"/>
</dbReference>
<gene>
    <name evidence="13" type="ORF">MNBD_IGNAVI01-61</name>
</gene>
<dbReference type="Gene3D" id="1.10.10.160">
    <property type="match status" value="1"/>
</dbReference>
<dbReference type="GO" id="GO:0005829">
    <property type="term" value="C:cytosol"/>
    <property type="evidence" value="ECO:0007669"/>
    <property type="project" value="TreeGrafter"/>
</dbReference>
<dbReference type="PROSITE" id="PS51198">
    <property type="entry name" value="UVRD_HELICASE_ATP_BIND"/>
    <property type="match status" value="1"/>
</dbReference>
<dbReference type="InterPro" id="IPR027417">
    <property type="entry name" value="P-loop_NTPase"/>
</dbReference>
<dbReference type="Gene3D" id="1.10.486.10">
    <property type="entry name" value="PCRA, domain 4"/>
    <property type="match status" value="1"/>
</dbReference>
<dbReference type="Pfam" id="PF21196">
    <property type="entry name" value="PcrA_UvrD_tudor"/>
    <property type="match status" value="1"/>
</dbReference>
<dbReference type="PROSITE" id="PS51217">
    <property type="entry name" value="UVRD_HELICASE_CTER"/>
    <property type="match status" value="1"/>
</dbReference>
<name>A0A3B1DCQ7_9ZZZZ</name>
<dbReference type="GO" id="GO:0033202">
    <property type="term" value="C:DNA helicase complex"/>
    <property type="evidence" value="ECO:0007669"/>
    <property type="project" value="TreeGrafter"/>
</dbReference>
<keyword evidence="6" id="KW-0238">DNA-binding</keyword>
<reference evidence="13" key="1">
    <citation type="submission" date="2018-06" db="EMBL/GenBank/DDBJ databases">
        <authorList>
            <person name="Zhirakovskaya E."/>
        </authorList>
    </citation>
    <scope>NUCLEOTIDE SEQUENCE</scope>
</reference>
<feature type="domain" description="UvrD-like helicase ATP-binding" evidence="11">
    <location>
        <begin position="5"/>
        <end position="285"/>
    </location>
</feature>
<accession>A0A3B1DCQ7</accession>
<evidence type="ECO:0000256" key="4">
    <source>
        <dbReference type="ARBA" id="ARBA00022806"/>
    </source>
</evidence>
<dbReference type="GO" id="GO:0003677">
    <property type="term" value="F:DNA binding"/>
    <property type="evidence" value="ECO:0007669"/>
    <property type="project" value="UniProtKB-KW"/>
</dbReference>
<dbReference type="InterPro" id="IPR013986">
    <property type="entry name" value="DExx_box_DNA_helicase_dom_sf"/>
</dbReference>
<evidence type="ECO:0000256" key="7">
    <source>
        <dbReference type="ARBA" id="ARBA00023235"/>
    </source>
</evidence>
<dbReference type="Pfam" id="PF13361">
    <property type="entry name" value="UvrD_C"/>
    <property type="match status" value="1"/>
</dbReference>
<evidence type="ECO:0000259" key="11">
    <source>
        <dbReference type="PROSITE" id="PS51198"/>
    </source>
</evidence>
<evidence type="ECO:0000256" key="6">
    <source>
        <dbReference type="ARBA" id="ARBA00023125"/>
    </source>
</evidence>
<dbReference type="GO" id="GO:0016887">
    <property type="term" value="F:ATP hydrolysis activity"/>
    <property type="evidence" value="ECO:0007669"/>
    <property type="project" value="RHEA"/>
</dbReference>
<evidence type="ECO:0000259" key="12">
    <source>
        <dbReference type="PROSITE" id="PS51217"/>
    </source>
</evidence>
<organism evidence="13">
    <name type="scientific">hydrothermal vent metagenome</name>
    <dbReference type="NCBI Taxonomy" id="652676"/>
    <lineage>
        <taxon>unclassified sequences</taxon>
        <taxon>metagenomes</taxon>
        <taxon>ecological metagenomes</taxon>
    </lineage>
</organism>
<proteinExistence type="inferred from homology"/>
<comment type="catalytic activity">
    <reaction evidence="10">
        <text>ATP + H2O = ADP + phosphate + H(+)</text>
        <dbReference type="Rhea" id="RHEA:13065"/>
        <dbReference type="ChEBI" id="CHEBI:15377"/>
        <dbReference type="ChEBI" id="CHEBI:15378"/>
        <dbReference type="ChEBI" id="CHEBI:30616"/>
        <dbReference type="ChEBI" id="CHEBI:43474"/>
        <dbReference type="ChEBI" id="CHEBI:456216"/>
        <dbReference type="EC" id="5.6.2.4"/>
    </reaction>
</comment>
<protein>
    <recommendedName>
        <fullName evidence="9">DNA 3'-5' helicase</fullName>
        <ecNumber evidence="9">5.6.2.4</ecNumber>
    </recommendedName>
</protein>
<dbReference type="InterPro" id="IPR014017">
    <property type="entry name" value="DNA_helicase_UvrD-like_C"/>
</dbReference>
<dbReference type="PANTHER" id="PTHR11070:SF2">
    <property type="entry name" value="ATP-DEPENDENT DNA HELICASE SRS2"/>
    <property type="match status" value="1"/>
</dbReference>
<dbReference type="Pfam" id="PF00580">
    <property type="entry name" value="UvrD-helicase"/>
    <property type="match status" value="1"/>
</dbReference>
<evidence type="ECO:0000256" key="1">
    <source>
        <dbReference type="ARBA" id="ARBA00009922"/>
    </source>
</evidence>
<dbReference type="SUPFAM" id="SSF52540">
    <property type="entry name" value="P-loop containing nucleoside triphosphate hydrolases"/>
    <property type="match status" value="1"/>
</dbReference>
<dbReference type="EC" id="5.6.2.4" evidence="9"/>
<evidence type="ECO:0000256" key="3">
    <source>
        <dbReference type="ARBA" id="ARBA00022801"/>
    </source>
</evidence>
<dbReference type="InterPro" id="IPR000212">
    <property type="entry name" value="DNA_helicase_UvrD/REP"/>
</dbReference>
<evidence type="ECO:0000256" key="2">
    <source>
        <dbReference type="ARBA" id="ARBA00022741"/>
    </source>
</evidence>
<dbReference type="CDD" id="cd18807">
    <property type="entry name" value="SF1_C_UvrD"/>
    <property type="match status" value="1"/>
</dbReference>
<comment type="similarity">
    <text evidence="1">Belongs to the helicase family. UvrD subfamily.</text>
</comment>
<dbReference type="PANTHER" id="PTHR11070">
    <property type="entry name" value="UVRD / RECB / PCRA DNA HELICASE FAMILY MEMBER"/>
    <property type="match status" value="1"/>
</dbReference>
<evidence type="ECO:0000256" key="10">
    <source>
        <dbReference type="ARBA" id="ARBA00048988"/>
    </source>
</evidence>
<evidence type="ECO:0000313" key="13">
    <source>
        <dbReference type="EMBL" id="VAX26447.1"/>
    </source>
</evidence>
<comment type="catalytic activity">
    <reaction evidence="8">
        <text>Couples ATP hydrolysis with the unwinding of duplex DNA by translocating in the 3'-5' direction.</text>
        <dbReference type="EC" id="5.6.2.4"/>
    </reaction>
</comment>
<dbReference type="CDD" id="cd17932">
    <property type="entry name" value="DEXQc_UvrD"/>
    <property type="match status" value="1"/>
</dbReference>
<keyword evidence="5" id="KW-0067">ATP-binding</keyword>
<keyword evidence="7" id="KW-0413">Isomerase</keyword>
<keyword evidence="3 13" id="KW-0378">Hydrolase</keyword>
<dbReference type="FunFam" id="1.10.486.10:FF:000003">
    <property type="entry name" value="ATP-dependent DNA helicase"/>
    <property type="match status" value="1"/>
</dbReference>
<dbReference type="InterPro" id="IPR014016">
    <property type="entry name" value="UvrD-like_ATP-bd"/>
</dbReference>
<keyword evidence="2" id="KW-0547">Nucleotide-binding</keyword>
<keyword evidence="4 13" id="KW-0347">Helicase</keyword>
<evidence type="ECO:0000256" key="5">
    <source>
        <dbReference type="ARBA" id="ARBA00022840"/>
    </source>
</evidence>
<dbReference type="GO" id="GO:0000725">
    <property type="term" value="P:recombinational repair"/>
    <property type="evidence" value="ECO:0007669"/>
    <property type="project" value="TreeGrafter"/>
</dbReference>
<dbReference type="AlphaFoldDB" id="A0A3B1DCQ7"/>